<sequence>MRICNMRDKEVINVCDCRRLGFVEDIEFDVCTGVILSLIIPGPAQFCGFIGRDSEYIIPFSCVRQVGEDIILVDIHVDECLVKC</sequence>
<dbReference type="InterPro" id="IPR011033">
    <property type="entry name" value="PRC_barrel-like_sf"/>
</dbReference>
<dbReference type="SUPFAM" id="SSF50346">
    <property type="entry name" value="PRC-barrel domain"/>
    <property type="match status" value="1"/>
</dbReference>
<dbReference type="PANTHER" id="PTHR40061">
    <property type="entry name" value="SPORULATION PROTEIN YLMC-RELATED"/>
    <property type="match status" value="1"/>
</dbReference>
<protein>
    <submittedName>
        <fullName evidence="2">YlmC/YmxH family sporulation protein</fullName>
    </submittedName>
</protein>
<dbReference type="AlphaFoldDB" id="A0AAE3JFL5"/>
<dbReference type="InterPro" id="IPR014238">
    <property type="entry name" value="Spore_YlmC/YmxH"/>
</dbReference>
<dbReference type="Pfam" id="PF05239">
    <property type="entry name" value="PRC"/>
    <property type="match status" value="1"/>
</dbReference>
<feature type="domain" description="PRC-barrel" evidence="1">
    <location>
        <begin position="2"/>
        <end position="75"/>
    </location>
</feature>
<dbReference type="RefSeq" id="WP_308454007.1">
    <property type="nucleotide sequence ID" value="NZ_JAJEQR010000030.1"/>
</dbReference>
<dbReference type="NCBIfam" id="TIGR02888">
    <property type="entry name" value="spore_YlmC_YmxH"/>
    <property type="match status" value="1"/>
</dbReference>
<dbReference type="InterPro" id="IPR027275">
    <property type="entry name" value="PRC-brl_dom"/>
</dbReference>
<name>A0AAE3JFL5_9FIRM</name>
<dbReference type="PANTHER" id="PTHR40061:SF1">
    <property type="entry name" value="SPORULATION PROTEIN YLMC-RELATED"/>
    <property type="match status" value="1"/>
</dbReference>
<evidence type="ECO:0000313" key="3">
    <source>
        <dbReference type="Proteomes" id="UP001198182"/>
    </source>
</evidence>
<dbReference type="Gene3D" id="2.30.30.240">
    <property type="entry name" value="PRC-barrel domain"/>
    <property type="match status" value="1"/>
</dbReference>
<proteinExistence type="predicted"/>
<evidence type="ECO:0000313" key="2">
    <source>
        <dbReference type="EMBL" id="MCC2231488.1"/>
    </source>
</evidence>
<dbReference type="EMBL" id="JAJEQR010000030">
    <property type="protein sequence ID" value="MCC2231488.1"/>
    <property type="molecule type" value="Genomic_DNA"/>
</dbReference>
<evidence type="ECO:0000259" key="1">
    <source>
        <dbReference type="Pfam" id="PF05239"/>
    </source>
</evidence>
<dbReference type="Proteomes" id="UP001198182">
    <property type="component" value="Unassembled WGS sequence"/>
</dbReference>
<accession>A0AAE3JFL5</accession>
<organism evidence="2 3">
    <name type="scientific">Hominifimenecus microfluidus</name>
    <dbReference type="NCBI Taxonomy" id="2885348"/>
    <lineage>
        <taxon>Bacteria</taxon>
        <taxon>Bacillati</taxon>
        <taxon>Bacillota</taxon>
        <taxon>Clostridia</taxon>
        <taxon>Lachnospirales</taxon>
        <taxon>Lachnospiraceae</taxon>
        <taxon>Hominifimenecus</taxon>
    </lineage>
</organism>
<comment type="caution">
    <text evidence="2">The sequence shown here is derived from an EMBL/GenBank/DDBJ whole genome shotgun (WGS) entry which is preliminary data.</text>
</comment>
<gene>
    <name evidence="2" type="ORF">LKD81_10835</name>
</gene>
<keyword evidence="3" id="KW-1185">Reference proteome</keyword>
<reference evidence="2" key="1">
    <citation type="submission" date="2021-10" db="EMBL/GenBank/DDBJ databases">
        <title>Anaerobic single-cell dispensing facilitates the cultivation of human gut bacteria.</title>
        <authorList>
            <person name="Afrizal A."/>
        </authorList>
    </citation>
    <scope>NUCLEOTIDE SEQUENCE</scope>
    <source>
        <strain evidence="2">CLA-AA-H215</strain>
    </source>
</reference>